<evidence type="ECO:0000256" key="3">
    <source>
        <dbReference type="SAM" id="SignalP"/>
    </source>
</evidence>
<keyword evidence="2" id="KW-0574">Periplasm</keyword>
<dbReference type="RefSeq" id="WP_111435493.1">
    <property type="nucleotide sequence ID" value="NZ_JACIGG010000008.1"/>
</dbReference>
<dbReference type="Proteomes" id="UP000249299">
    <property type="component" value="Unassembled WGS sequence"/>
</dbReference>
<dbReference type="PROSITE" id="PS51318">
    <property type="entry name" value="TAT"/>
    <property type="match status" value="1"/>
</dbReference>
<dbReference type="AlphaFoldDB" id="A0A327JHI1"/>
<reference evidence="4 5" key="1">
    <citation type="submission" date="2017-07" db="EMBL/GenBank/DDBJ databases">
        <title>Draft Genome Sequences of Select Purple Nonsulfur Bacteria.</title>
        <authorList>
            <person name="Lasarre B."/>
            <person name="Mckinlay J.B."/>
        </authorList>
    </citation>
    <scope>NUCLEOTIDE SEQUENCE [LARGE SCALE GENOMIC DNA]</scope>
    <source>
        <strain evidence="4 5">DSM 11290</strain>
    </source>
</reference>
<keyword evidence="1 3" id="KW-0732">Signal</keyword>
<dbReference type="CDD" id="cd13589">
    <property type="entry name" value="PBP2_polyamine_RpCGA009"/>
    <property type="match status" value="1"/>
</dbReference>
<evidence type="ECO:0000313" key="5">
    <source>
        <dbReference type="Proteomes" id="UP000249299"/>
    </source>
</evidence>
<dbReference type="SUPFAM" id="SSF53850">
    <property type="entry name" value="Periplasmic binding protein-like II"/>
    <property type="match status" value="1"/>
</dbReference>
<comment type="caution">
    <text evidence="4">The sequence shown here is derived from an EMBL/GenBank/DDBJ whole genome shotgun (WGS) entry which is preliminary data.</text>
</comment>
<organism evidence="4 5">
    <name type="scientific">Rhodobium orientis</name>
    <dbReference type="NCBI Taxonomy" id="34017"/>
    <lineage>
        <taxon>Bacteria</taxon>
        <taxon>Pseudomonadati</taxon>
        <taxon>Pseudomonadota</taxon>
        <taxon>Alphaproteobacteria</taxon>
        <taxon>Hyphomicrobiales</taxon>
        <taxon>Rhodobiaceae</taxon>
        <taxon>Rhodobium</taxon>
    </lineage>
</organism>
<dbReference type="PANTHER" id="PTHR30006">
    <property type="entry name" value="THIAMINE-BINDING PERIPLASMIC PROTEIN-RELATED"/>
    <property type="match status" value="1"/>
</dbReference>
<proteinExistence type="predicted"/>
<dbReference type="GO" id="GO:0030288">
    <property type="term" value="C:outer membrane-bounded periplasmic space"/>
    <property type="evidence" value="ECO:0007669"/>
    <property type="project" value="TreeGrafter"/>
</dbReference>
<dbReference type="InterPro" id="IPR006059">
    <property type="entry name" value="SBP"/>
</dbReference>
<evidence type="ECO:0008006" key="6">
    <source>
        <dbReference type="Google" id="ProtNLM"/>
    </source>
</evidence>
<dbReference type="GO" id="GO:0030975">
    <property type="term" value="F:thiamine binding"/>
    <property type="evidence" value="ECO:0007669"/>
    <property type="project" value="TreeGrafter"/>
</dbReference>
<feature type="signal peptide" evidence="3">
    <location>
        <begin position="1"/>
        <end position="26"/>
    </location>
</feature>
<evidence type="ECO:0000256" key="1">
    <source>
        <dbReference type="ARBA" id="ARBA00022729"/>
    </source>
</evidence>
<accession>A0A327JHI1</accession>
<protein>
    <recommendedName>
        <fullName evidence="6">ABC transporter substrate-binding protein</fullName>
    </recommendedName>
</protein>
<dbReference type="InterPro" id="IPR006311">
    <property type="entry name" value="TAT_signal"/>
</dbReference>
<dbReference type="Gene3D" id="3.40.190.10">
    <property type="entry name" value="Periplasmic binding protein-like II"/>
    <property type="match status" value="2"/>
</dbReference>
<dbReference type="GO" id="GO:0015888">
    <property type="term" value="P:thiamine transport"/>
    <property type="evidence" value="ECO:0007669"/>
    <property type="project" value="TreeGrafter"/>
</dbReference>
<dbReference type="OrthoDB" id="9766989at2"/>
<dbReference type="GO" id="GO:0030976">
    <property type="term" value="F:thiamine pyrophosphate binding"/>
    <property type="evidence" value="ECO:0007669"/>
    <property type="project" value="TreeGrafter"/>
</dbReference>
<sequence>MQTRRTFLVSTVAAGAVLAAPAIVRAKPFDNVTLTLNGFGGDFDRIMKETVADPLKAETGLDVTYAPGGSSAAVAKTIATPDNPPFDIVLCDSPSVPELIKADMIDPVTPDKVPNVANLLPGLPEFGQHGVPFMISSSVITYNTEETQTPIASYADLARPDLEGRVALFNLENTGGVLYLLAMAEANGGGIDNIDPAFAALERIKPNIVTLTSSTVSLIQLFEQREATAGALWNGRVFAMQNAGQPMAMVAPSEGIYSLMSYYNPIKGTKHPEAVATYLNKALSDEAIGAIANFFRYGPTTTVDLPKAVADTIITFGPEGRAKIKTLDWTKIAEKRSGWIERFNRTMA</sequence>
<evidence type="ECO:0000313" key="4">
    <source>
        <dbReference type="EMBL" id="RAI25840.1"/>
    </source>
</evidence>
<gene>
    <name evidence="4" type="ORF">CH339_16520</name>
</gene>
<dbReference type="Pfam" id="PF13416">
    <property type="entry name" value="SBP_bac_8"/>
    <property type="match status" value="1"/>
</dbReference>
<name>A0A327JHI1_9HYPH</name>
<dbReference type="EMBL" id="NPEV01000040">
    <property type="protein sequence ID" value="RAI25840.1"/>
    <property type="molecule type" value="Genomic_DNA"/>
</dbReference>
<dbReference type="PANTHER" id="PTHR30006:SF2">
    <property type="entry name" value="ABC TRANSPORTER SUBSTRATE-BINDING PROTEIN"/>
    <property type="match status" value="1"/>
</dbReference>
<keyword evidence="5" id="KW-1185">Reference proteome</keyword>
<evidence type="ECO:0000256" key="2">
    <source>
        <dbReference type="ARBA" id="ARBA00022764"/>
    </source>
</evidence>
<feature type="chain" id="PRO_5016270618" description="ABC transporter substrate-binding protein" evidence="3">
    <location>
        <begin position="27"/>
        <end position="348"/>
    </location>
</feature>